<dbReference type="PANTHER" id="PTHR43355:SF2">
    <property type="entry name" value="FLAVIN REDUCTASE (NADPH)"/>
    <property type="match status" value="1"/>
</dbReference>
<dbReference type="RefSeq" id="WP_143849310.1">
    <property type="nucleotide sequence ID" value="NZ_VLXZ01000008.1"/>
</dbReference>
<dbReference type="InterPro" id="IPR016040">
    <property type="entry name" value="NAD(P)-bd_dom"/>
</dbReference>
<evidence type="ECO:0000259" key="1">
    <source>
        <dbReference type="Pfam" id="PF13460"/>
    </source>
</evidence>
<evidence type="ECO:0000313" key="3">
    <source>
        <dbReference type="Proteomes" id="UP000318521"/>
    </source>
</evidence>
<accession>A0A553ZWY1</accession>
<keyword evidence="3" id="KW-1185">Reference proteome</keyword>
<name>A0A553ZWY1_9BACI</name>
<dbReference type="PANTHER" id="PTHR43355">
    <property type="entry name" value="FLAVIN REDUCTASE (NADPH)"/>
    <property type="match status" value="1"/>
</dbReference>
<reference evidence="2 3" key="1">
    <citation type="submission" date="2019-07" db="EMBL/GenBank/DDBJ databases">
        <authorList>
            <person name="Park Y.J."/>
            <person name="Jeong S.E."/>
            <person name="Jung H.S."/>
        </authorList>
    </citation>
    <scope>NUCLEOTIDE SEQUENCE [LARGE SCALE GENOMIC DNA]</scope>
    <source>
        <strain evidence="3">P16(2019)</strain>
    </source>
</reference>
<protein>
    <submittedName>
        <fullName evidence="2">NAD(P)-dependent oxidoreductase</fullName>
    </submittedName>
</protein>
<evidence type="ECO:0000313" key="2">
    <source>
        <dbReference type="EMBL" id="TSB45970.1"/>
    </source>
</evidence>
<dbReference type="InterPro" id="IPR051606">
    <property type="entry name" value="Polyketide_Oxido-like"/>
</dbReference>
<dbReference type="AlphaFoldDB" id="A0A553ZWY1"/>
<dbReference type="Gene3D" id="3.40.50.720">
    <property type="entry name" value="NAD(P)-binding Rossmann-like Domain"/>
    <property type="match status" value="1"/>
</dbReference>
<dbReference type="Pfam" id="PF13460">
    <property type="entry name" value="NAD_binding_10"/>
    <property type="match status" value="1"/>
</dbReference>
<comment type="caution">
    <text evidence="2">The sequence shown here is derived from an EMBL/GenBank/DDBJ whole genome shotgun (WGS) entry which is preliminary data.</text>
</comment>
<dbReference type="CDD" id="cd05244">
    <property type="entry name" value="BVR-B_like_SDR_a"/>
    <property type="match status" value="1"/>
</dbReference>
<feature type="domain" description="NAD(P)-binding" evidence="1">
    <location>
        <begin position="7"/>
        <end position="192"/>
    </location>
</feature>
<dbReference type="Proteomes" id="UP000318521">
    <property type="component" value="Unassembled WGS sequence"/>
</dbReference>
<gene>
    <name evidence="2" type="ORF">FN960_13775</name>
</gene>
<sequence>MNVAVIGATGKAGQLIVTELKERGHEVTAIVRQASKLTEPNINVIEKDAIDIQTEDIDPFDVVVNAIGFPPEHSDKHVTFGRLLIDLFAEVKTARLIVVGGAGSLYVDKEHTTQLIDTPDFPEIFKPVADGSRLNLADLREVQSFDWTMISPAADFRADGARTGTYTKGGEELLLNKSGNSYISYADYAIAVADEVESGSVINGRFTVVGEEA</sequence>
<dbReference type="GO" id="GO:0016646">
    <property type="term" value="F:oxidoreductase activity, acting on the CH-NH group of donors, NAD or NADP as acceptor"/>
    <property type="evidence" value="ECO:0007669"/>
    <property type="project" value="TreeGrafter"/>
</dbReference>
<dbReference type="OrthoDB" id="9785372at2"/>
<proteinExistence type="predicted"/>
<dbReference type="SUPFAM" id="SSF51735">
    <property type="entry name" value="NAD(P)-binding Rossmann-fold domains"/>
    <property type="match status" value="1"/>
</dbReference>
<organism evidence="2 3">
    <name type="scientific">Alkalicoccobacillus porphyridii</name>
    <dbReference type="NCBI Taxonomy" id="2597270"/>
    <lineage>
        <taxon>Bacteria</taxon>
        <taxon>Bacillati</taxon>
        <taxon>Bacillota</taxon>
        <taxon>Bacilli</taxon>
        <taxon>Bacillales</taxon>
        <taxon>Bacillaceae</taxon>
        <taxon>Alkalicoccobacillus</taxon>
    </lineage>
</organism>
<dbReference type="InterPro" id="IPR036291">
    <property type="entry name" value="NAD(P)-bd_dom_sf"/>
</dbReference>
<dbReference type="EMBL" id="VLXZ01000008">
    <property type="protein sequence ID" value="TSB45970.1"/>
    <property type="molecule type" value="Genomic_DNA"/>
</dbReference>